<dbReference type="AlphaFoldDB" id="A0A3R7M316"/>
<dbReference type="Proteomes" id="UP000284403">
    <property type="component" value="Unassembled WGS sequence"/>
</dbReference>
<sequence length="428" mass="47360">MPMKPVAVGTLPADLIDAIRGGAVTLKQLHDDILLFHDEKGSVEWRCTLQPGEVYSYRHQQTGASGSAQVSRFTAVQKATTRPEEEEEEKRAPTASAAEDTHPPPLHRAATATTKSSAVVQQHRSLAIKIAHLLAPAPRDHRDLLRSFAAENGDALSAVLGVITVPNRRGQRELAEAGYELIDIEYYNSKAVKQQVANLALPKVAHNKALLDRFALYADRDVMLATCSRGIMAGLGSSKRKRDEDNDSEDVASDEGAPGRRAEEPAQEAAMTLFTSMDQSGIRWTDGDLAKGQWVLSSAAKVVLDRRQRVDTAVGSGEQRTLRPMPIVDASQLVAAQGDYAILRKEYIDVYGMLKRLENVSEAARGWCQSNANRISGELREEMQRWFAAQEHPWTTLIASFNNLHKALYQLKREIEDYVNLREWGVLS</sequence>
<dbReference type="GeneID" id="40315807"/>
<proteinExistence type="predicted"/>
<organism evidence="2 3">
    <name type="scientific">Trypanosoma conorhini</name>
    <dbReference type="NCBI Taxonomy" id="83891"/>
    <lineage>
        <taxon>Eukaryota</taxon>
        <taxon>Discoba</taxon>
        <taxon>Euglenozoa</taxon>
        <taxon>Kinetoplastea</taxon>
        <taxon>Metakinetoplastina</taxon>
        <taxon>Trypanosomatida</taxon>
        <taxon>Trypanosomatidae</taxon>
        <taxon>Trypanosoma</taxon>
    </lineage>
</organism>
<dbReference type="RefSeq" id="XP_029230842.1">
    <property type="nucleotide sequence ID" value="XM_029369125.1"/>
</dbReference>
<dbReference type="EMBL" id="MKKU01000079">
    <property type="protein sequence ID" value="RNF25636.1"/>
    <property type="molecule type" value="Genomic_DNA"/>
</dbReference>
<keyword evidence="3" id="KW-1185">Reference proteome</keyword>
<gene>
    <name evidence="2" type="ORF">Tco025E_02196</name>
</gene>
<feature type="region of interest" description="Disordered" evidence="1">
    <location>
        <begin position="66"/>
        <end position="115"/>
    </location>
</feature>
<reference evidence="2 3" key="1">
    <citation type="journal article" date="2018" name="BMC Genomics">
        <title>Genomic comparison of Trypanosoma conorhini and Trypanosoma rangeli to Trypanosoma cruzi strains of high and low virulence.</title>
        <authorList>
            <person name="Bradwell K.R."/>
            <person name="Koparde V.N."/>
            <person name="Matveyev A.V."/>
            <person name="Serrano M.G."/>
            <person name="Alves J.M."/>
            <person name="Parikh H."/>
            <person name="Huang B."/>
            <person name="Lee V."/>
            <person name="Espinosa-Alvarez O."/>
            <person name="Ortiz P.A."/>
            <person name="Costa-Martins A.G."/>
            <person name="Teixeira M.M."/>
            <person name="Buck G.A."/>
        </authorList>
    </citation>
    <scope>NUCLEOTIDE SEQUENCE [LARGE SCALE GENOMIC DNA]</scope>
    <source>
        <strain evidence="2 3">025E</strain>
    </source>
</reference>
<accession>A0A3R7M316</accession>
<evidence type="ECO:0000313" key="3">
    <source>
        <dbReference type="Proteomes" id="UP000284403"/>
    </source>
</evidence>
<dbReference type="OrthoDB" id="245820at2759"/>
<evidence type="ECO:0000256" key="1">
    <source>
        <dbReference type="SAM" id="MobiDB-lite"/>
    </source>
</evidence>
<name>A0A3R7M316_9TRYP</name>
<protein>
    <submittedName>
        <fullName evidence="2">Uncharacterized protein</fullName>
    </submittedName>
</protein>
<comment type="caution">
    <text evidence="2">The sequence shown here is derived from an EMBL/GenBank/DDBJ whole genome shotgun (WGS) entry which is preliminary data.</text>
</comment>
<evidence type="ECO:0000313" key="2">
    <source>
        <dbReference type="EMBL" id="RNF25636.1"/>
    </source>
</evidence>
<feature type="region of interest" description="Disordered" evidence="1">
    <location>
        <begin position="236"/>
        <end position="266"/>
    </location>
</feature>